<reference evidence="1" key="1">
    <citation type="journal article" date="2023" name="Mol. Phylogenet. Evol.">
        <title>Genome-scale phylogeny and comparative genomics of the fungal order Sordariales.</title>
        <authorList>
            <person name="Hensen N."/>
            <person name="Bonometti L."/>
            <person name="Westerberg I."/>
            <person name="Brannstrom I.O."/>
            <person name="Guillou S."/>
            <person name="Cros-Aarteil S."/>
            <person name="Calhoun S."/>
            <person name="Haridas S."/>
            <person name="Kuo A."/>
            <person name="Mondo S."/>
            <person name="Pangilinan J."/>
            <person name="Riley R."/>
            <person name="LaButti K."/>
            <person name="Andreopoulos B."/>
            <person name="Lipzen A."/>
            <person name="Chen C."/>
            <person name="Yan M."/>
            <person name="Daum C."/>
            <person name="Ng V."/>
            <person name="Clum A."/>
            <person name="Steindorff A."/>
            <person name="Ohm R.A."/>
            <person name="Martin F."/>
            <person name="Silar P."/>
            <person name="Natvig D.O."/>
            <person name="Lalanne C."/>
            <person name="Gautier V."/>
            <person name="Ament-Velasquez S.L."/>
            <person name="Kruys A."/>
            <person name="Hutchinson M.I."/>
            <person name="Powell A.J."/>
            <person name="Barry K."/>
            <person name="Miller A.N."/>
            <person name="Grigoriev I.V."/>
            <person name="Debuchy R."/>
            <person name="Gladieux P."/>
            <person name="Hiltunen Thoren M."/>
            <person name="Johannesson H."/>
        </authorList>
    </citation>
    <scope>NUCLEOTIDE SEQUENCE</scope>
    <source>
        <strain evidence="1">CBS 955.72</strain>
    </source>
</reference>
<organism evidence="1 2">
    <name type="scientific">Lasiosphaeria hispida</name>
    <dbReference type="NCBI Taxonomy" id="260671"/>
    <lineage>
        <taxon>Eukaryota</taxon>
        <taxon>Fungi</taxon>
        <taxon>Dikarya</taxon>
        <taxon>Ascomycota</taxon>
        <taxon>Pezizomycotina</taxon>
        <taxon>Sordariomycetes</taxon>
        <taxon>Sordariomycetidae</taxon>
        <taxon>Sordariales</taxon>
        <taxon>Lasiosphaeriaceae</taxon>
        <taxon>Lasiosphaeria</taxon>
    </lineage>
</organism>
<reference evidence="1" key="2">
    <citation type="submission" date="2023-06" db="EMBL/GenBank/DDBJ databases">
        <authorList>
            <consortium name="Lawrence Berkeley National Laboratory"/>
            <person name="Haridas S."/>
            <person name="Hensen N."/>
            <person name="Bonometti L."/>
            <person name="Westerberg I."/>
            <person name="Brannstrom I.O."/>
            <person name="Guillou S."/>
            <person name="Cros-Aarteil S."/>
            <person name="Calhoun S."/>
            <person name="Kuo A."/>
            <person name="Mondo S."/>
            <person name="Pangilinan J."/>
            <person name="Riley R."/>
            <person name="Labutti K."/>
            <person name="Andreopoulos B."/>
            <person name="Lipzen A."/>
            <person name="Chen C."/>
            <person name="Yanf M."/>
            <person name="Daum C."/>
            <person name="Ng V."/>
            <person name="Clum A."/>
            <person name="Steindorff A."/>
            <person name="Ohm R."/>
            <person name="Martin F."/>
            <person name="Silar P."/>
            <person name="Natvig D."/>
            <person name="Lalanne C."/>
            <person name="Gautier V."/>
            <person name="Ament-Velasquez S.L."/>
            <person name="Kruys A."/>
            <person name="Hutchinson M.I."/>
            <person name="Powell A.J."/>
            <person name="Barry K."/>
            <person name="Miller A.N."/>
            <person name="Grigoriev I.V."/>
            <person name="Debuchy R."/>
            <person name="Gladieux P."/>
            <person name="Thoren M.H."/>
            <person name="Johannesson H."/>
        </authorList>
    </citation>
    <scope>NUCLEOTIDE SEQUENCE</scope>
    <source>
        <strain evidence="1">CBS 955.72</strain>
    </source>
</reference>
<accession>A0AAJ0H5E9</accession>
<keyword evidence="2" id="KW-1185">Reference proteome</keyword>
<dbReference type="AlphaFoldDB" id="A0AAJ0H5E9"/>
<feature type="non-terminal residue" evidence="1">
    <location>
        <position position="1"/>
    </location>
</feature>
<dbReference type="EMBL" id="JAUIQD010000010">
    <property type="protein sequence ID" value="KAK3338666.1"/>
    <property type="molecule type" value="Genomic_DNA"/>
</dbReference>
<gene>
    <name evidence="1" type="ORF">B0T25DRAFT_512377</name>
</gene>
<evidence type="ECO:0000313" key="1">
    <source>
        <dbReference type="EMBL" id="KAK3338666.1"/>
    </source>
</evidence>
<comment type="caution">
    <text evidence="1">The sequence shown here is derived from an EMBL/GenBank/DDBJ whole genome shotgun (WGS) entry which is preliminary data.</text>
</comment>
<name>A0AAJ0H5E9_9PEZI</name>
<evidence type="ECO:0000313" key="2">
    <source>
        <dbReference type="Proteomes" id="UP001275084"/>
    </source>
</evidence>
<dbReference type="Proteomes" id="UP001275084">
    <property type="component" value="Unassembled WGS sequence"/>
</dbReference>
<proteinExistence type="predicted"/>
<protein>
    <submittedName>
        <fullName evidence="1">Uncharacterized protein</fullName>
    </submittedName>
</protein>
<sequence>ALLSLIILYNLPFWPVKSNKFHNFYKALNPEAANLISSHSTLRLQIAKSWVIHKDTIRKKLQSAISTIYFSLDIWTLPNQKLFLGVCIQFVEYDRE</sequence>